<evidence type="ECO:0000256" key="1">
    <source>
        <dbReference type="SAM" id="MobiDB-lite"/>
    </source>
</evidence>
<evidence type="ECO:0000313" key="2">
    <source>
        <dbReference type="EMBL" id="KAK1136973.1"/>
    </source>
</evidence>
<gene>
    <name evidence="2" type="ORF">K0M31_001501</name>
</gene>
<organism evidence="2 3">
    <name type="scientific">Melipona bicolor</name>
    <dbReference type="NCBI Taxonomy" id="60889"/>
    <lineage>
        <taxon>Eukaryota</taxon>
        <taxon>Metazoa</taxon>
        <taxon>Ecdysozoa</taxon>
        <taxon>Arthropoda</taxon>
        <taxon>Hexapoda</taxon>
        <taxon>Insecta</taxon>
        <taxon>Pterygota</taxon>
        <taxon>Neoptera</taxon>
        <taxon>Endopterygota</taxon>
        <taxon>Hymenoptera</taxon>
        <taxon>Apocrita</taxon>
        <taxon>Aculeata</taxon>
        <taxon>Apoidea</taxon>
        <taxon>Anthophila</taxon>
        <taxon>Apidae</taxon>
        <taxon>Melipona</taxon>
    </lineage>
</organism>
<feature type="non-terminal residue" evidence="2">
    <location>
        <position position="1"/>
    </location>
</feature>
<reference evidence="2" key="1">
    <citation type="submission" date="2021-10" db="EMBL/GenBank/DDBJ databases">
        <title>Melipona bicolor Genome sequencing and assembly.</title>
        <authorList>
            <person name="Araujo N.S."/>
            <person name="Arias M.C."/>
        </authorList>
    </citation>
    <scope>NUCLEOTIDE SEQUENCE</scope>
    <source>
        <strain evidence="2">USP_2M_L1-L4_2017</strain>
        <tissue evidence="2">Whole body</tissue>
    </source>
</reference>
<dbReference type="AlphaFoldDB" id="A0AA40GFM6"/>
<evidence type="ECO:0000313" key="3">
    <source>
        <dbReference type="Proteomes" id="UP001177670"/>
    </source>
</evidence>
<dbReference type="Proteomes" id="UP001177670">
    <property type="component" value="Unassembled WGS sequence"/>
</dbReference>
<sequence>RQVRLKSPEFRYNIFPVLAKFPVMNVTSRPQHSKRNLPIFINASTVYSLPVLLYSPPNESERIPISSRDKTNESKTLPTPKAGIPIDITRGKDFFL</sequence>
<feature type="compositionally biased region" description="Basic and acidic residues" evidence="1">
    <location>
        <begin position="60"/>
        <end position="73"/>
    </location>
</feature>
<accession>A0AA40GFM6</accession>
<feature type="region of interest" description="Disordered" evidence="1">
    <location>
        <begin position="60"/>
        <end position="96"/>
    </location>
</feature>
<proteinExistence type="predicted"/>
<dbReference type="EMBL" id="JAHYIQ010000001">
    <property type="protein sequence ID" value="KAK1136973.1"/>
    <property type="molecule type" value="Genomic_DNA"/>
</dbReference>
<keyword evidence="3" id="KW-1185">Reference proteome</keyword>
<protein>
    <submittedName>
        <fullName evidence="2">Uncharacterized protein</fullName>
    </submittedName>
</protein>
<name>A0AA40GFM6_9HYME</name>
<comment type="caution">
    <text evidence="2">The sequence shown here is derived from an EMBL/GenBank/DDBJ whole genome shotgun (WGS) entry which is preliminary data.</text>
</comment>